<evidence type="ECO:0000313" key="6">
    <source>
        <dbReference type="EMBL" id="KAF2131234.1"/>
    </source>
</evidence>
<protein>
    <submittedName>
        <fullName evidence="6">Putative C6 transcription factor</fullName>
    </submittedName>
</protein>
<dbReference type="GeneID" id="54409984"/>
<dbReference type="InterPro" id="IPR001138">
    <property type="entry name" value="Zn2Cys6_DnaBD"/>
</dbReference>
<gene>
    <name evidence="6" type="ORF">P153DRAFT_374982</name>
</gene>
<dbReference type="GO" id="GO:0008270">
    <property type="term" value="F:zinc ion binding"/>
    <property type="evidence" value="ECO:0007669"/>
    <property type="project" value="InterPro"/>
</dbReference>
<feature type="region of interest" description="Disordered" evidence="4">
    <location>
        <begin position="54"/>
        <end position="80"/>
    </location>
</feature>
<organism evidence="6 7">
    <name type="scientific">Dothidotthia symphoricarpi CBS 119687</name>
    <dbReference type="NCBI Taxonomy" id="1392245"/>
    <lineage>
        <taxon>Eukaryota</taxon>
        <taxon>Fungi</taxon>
        <taxon>Dikarya</taxon>
        <taxon>Ascomycota</taxon>
        <taxon>Pezizomycotina</taxon>
        <taxon>Dothideomycetes</taxon>
        <taxon>Pleosporomycetidae</taxon>
        <taxon>Pleosporales</taxon>
        <taxon>Dothidotthiaceae</taxon>
        <taxon>Dothidotthia</taxon>
    </lineage>
</organism>
<dbReference type="SMART" id="SM00066">
    <property type="entry name" value="GAL4"/>
    <property type="match status" value="1"/>
</dbReference>
<feature type="domain" description="Zn(2)-C6 fungal-type" evidence="5">
    <location>
        <begin position="21"/>
        <end position="51"/>
    </location>
</feature>
<dbReference type="Pfam" id="PF00172">
    <property type="entry name" value="Zn_clus"/>
    <property type="match status" value="1"/>
</dbReference>
<proteinExistence type="predicted"/>
<dbReference type="InterPro" id="IPR050613">
    <property type="entry name" value="Sec_Metabolite_Reg"/>
</dbReference>
<dbReference type="PANTHER" id="PTHR31001">
    <property type="entry name" value="UNCHARACTERIZED TRANSCRIPTIONAL REGULATORY PROTEIN"/>
    <property type="match status" value="1"/>
</dbReference>
<evidence type="ECO:0000256" key="1">
    <source>
        <dbReference type="ARBA" id="ARBA00004123"/>
    </source>
</evidence>
<dbReference type="Gene3D" id="4.10.240.10">
    <property type="entry name" value="Zn(2)-C6 fungal-type DNA-binding domain"/>
    <property type="match status" value="1"/>
</dbReference>
<dbReference type="GO" id="GO:0000981">
    <property type="term" value="F:DNA-binding transcription factor activity, RNA polymerase II-specific"/>
    <property type="evidence" value="ECO:0007669"/>
    <property type="project" value="InterPro"/>
</dbReference>
<dbReference type="InterPro" id="IPR007219">
    <property type="entry name" value="XnlR_reg_dom"/>
</dbReference>
<reference evidence="6" key="1">
    <citation type="journal article" date="2020" name="Stud. Mycol.">
        <title>101 Dothideomycetes genomes: a test case for predicting lifestyles and emergence of pathogens.</title>
        <authorList>
            <person name="Haridas S."/>
            <person name="Albert R."/>
            <person name="Binder M."/>
            <person name="Bloem J."/>
            <person name="Labutti K."/>
            <person name="Salamov A."/>
            <person name="Andreopoulos B."/>
            <person name="Baker S."/>
            <person name="Barry K."/>
            <person name="Bills G."/>
            <person name="Bluhm B."/>
            <person name="Cannon C."/>
            <person name="Castanera R."/>
            <person name="Culley D."/>
            <person name="Daum C."/>
            <person name="Ezra D."/>
            <person name="Gonzalez J."/>
            <person name="Henrissat B."/>
            <person name="Kuo A."/>
            <person name="Liang C."/>
            <person name="Lipzen A."/>
            <person name="Lutzoni F."/>
            <person name="Magnuson J."/>
            <person name="Mondo S."/>
            <person name="Nolan M."/>
            <person name="Ohm R."/>
            <person name="Pangilinan J."/>
            <person name="Park H.-J."/>
            <person name="Ramirez L."/>
            <person name="Alfaro M."/>
            <person name="Sun H."/>
            <person name="Tritt A."/>
            <person name="Yoshinaga Y."/>
            <person name="Zwiers L.-H."/>
            <person name="Turgeon B."/>
            <person name="Goodwin S."/>
            <person name="Spatafora J."/>
            <person name="Crous P."/>
            <person name="Grigoriev I."/>
        </authorList>
    </citation>
    <scope>NUCLEOTIDE SEQUENCE</scope>
    <source>
        <strain evidence="6">CBS 119687</strain>
    </source>
</reference>
<keyword evidence="7" id="KW-1185">Reference proteome</keyword>
<dbReference type="PROSITE" id="PS00463">
    <property type="entry name" value="ZN2_CY6_FUNGAL_1"/>
    <property type="match status" value="1"/>
</dbReference>
<keyword evidence="2" id="KW-0479">Metal-binding</keyword>
<sequence length="744" mass="82656">MSEVPVSSVSNEFGQQRVVTACLPCRRRKVKCDHAQPVCSACRRGNRACTYASPQLGTPGPLRRTGNGVTRQRPSLRNGQDEIRTRLDRLERLLEQALSKGYERSSPVPGSGTVQDSEDEAHSVGAVPNLTSPQIDHETLSADGYDGALLVGAGAGHSRWVSSLHYALLADQIHDVKMLLGEQTRGNFAADPISLDQASPQFPFSSTTIGDITRWLPGSAEECFSLLEIFISNVDPVTRLVHKPSLKDRFTHYINHVFRLCIYDDHDGSDANISATKFPTFEPLVFAILHSAINSLSPESVLATYNADRDSLLAQFQRGVELGLGRENFVTTSSIEVLQAFVLLLTCQSREDDMARTWTFLGLAVRIALSQGLHREPSLFPSYNMDVVQVELRRRLWHQICHLDYRAAESTGQEPSISDDDFTTLLPSNIDDNNLKQGSHAISETTSVPGFTDMSGHLIRLHGIHCFRDIVKSTYRLERHLKSSMIVRPNTLHPVAEFQAVFIEVRTKINKMKDDFQTQYLAFCNPQISEQRLALGLAVIVEWKCWSILWLRTPREYREAVISPEIRQTVLGSSISLLESINMMPGDKDAKRFQWHIGSHSCFQAIMHIISELDTPAFKSPHHETLRSRALVALQSTVSMRGCVGNPIWNVIDRKISNGLGSTSGLAQSALAVSQKITFQPGTTSDREGDLAAFVQQTSAPASVDANSASNANVFNDLENLDGLYTLDHTVDFDWTFFNVDPTI</sequence>
<dbReference type="EMBL" id="ML977503">
    <property type="protein sequence ID" value="KAF2131234.1"/>
    <property type="molecule type" value="Genomic_DNA"/>
</dbReference>
<dbReference type="GO" id="GO:0003677">
    <property type="term" value="F:DNA binding"/>
    <property type="evidence" value="ECO:0007669"/>
    <property type="project" value="InterPro"/>
</dbReference>
<dbReference type="InterPro" id="IPR036864">
    <property type="entry name" value="Zn2-C6_fun-type_DNA-bd_sf"/>
</dbReference>
<dbReference type="Proteomes" id="UP000799771">
    <property type="component" value="Unassembled WGS sequence"/>
</dbReference>
<dbReference type="PROSITE" id="PS50048">
    <property type="entry name" value="ZN2_CY6_FUNGAL_2"/>
    <property type="match status" value="1"/>
</dbReference>
<dbReference type="SMART" id="SM00906">
    <property type="entry name" value="Fungal_trans"/>
    <property type="match status" value="1"/>
</dbReference>
<dbReference type="GO" id="GO:0006351">
    <property type="term" value="P:DNA-templated transcription"/>
    <property type="evidence" value="ECO:0007669"/>
    <property type="project" value="InterPro"/>
</dbReference>
<comment type="subcellular location">
    <subcellularLocation>
        <location evidence="1">Nucleus</location>
    </subcellularLocation>
</comment>
<evidence type="ECO:0000256" key="4">
    <source>
        <dbReference type="SAM" id="MobiDB-lite"/>
    </source>
</evidence>
<dbReference type="AlphaFoldDB" id="A0A6A6AJY9"/>
<feature type="compositionally biased region" description="Polar residues" evidence="4">
    <location>
        <begin position="67"/>
        <end position="78"/>
    </location>
</feature>
<feature type="region of interest" description="Disordered" evidence="4">
    <location>
        <begin position="98"/>
        <end position="121"/>
    </location>
</feature>
<dbReference type="SUPFAM" id="SSF57701">
    <property type="entry name" value="Zn2/Cys6 DNA-binding domain"/>
    <property type="match status" value="1"/>
</dbReference>
<keyword evidence="3" id="KW-0539">Nucleus</keyword>
<evidence type="ECO:0000256" key="2">
    <source>
        <dbReference type="ARBA" id="ARBA00022723"/>
    </source>
</evidence>
<accession>A0A6A6AJY9</accession>
<evidence type="ECO:0000259" key="5">
    <source>
        <dbReference type="PROSITE" id="PS50048"/>
    </source>
</evidence>
<evidence type="ECO:0000256" key="3">
    <source>
        <dbReference type="ARBA" id="ARBA00023242"/>
    </source>
</evidence>
<dbReference type="GO" id="GO:0005634">
    <property type="term" value="C:nucleus"/>
    <property type="evidence" value="ECO:0007669"/>
    <property type="project" value="UniProtKB-SubCell"/>
</dbReference>
<dbReference type="CDD" id="cd00067">
    <property type="entry name" value="GAL4"/>
    <property type="match status" value="1"/>
</dbReference>
<dbReference type="CDD" id="cd12148">
    <property type="entry name" value="fungal_TF_MHR"/>
    <property type="match status" value="1"/>
</dbReference>
<dbReference type="OrthoDB" id="424974at2759"/>
<dbReference type="Pfam" id="PF04082">
    <property type="entry name" value="Fungal_trans"/>
    <property type="match status" value="1"/>
</dbReference>
<evidence type="ECO:0000313" key="7">
    <source>
        <dbReference type="Proteomes" id="UP000799771"/>
    </source>
</evidence>
<name>A0A6A6AJY9_9PLEO</name>
<dbReference type="RefSeq" id="XP_033525621.1">
    <property type="nucleotide sequence ID" value="XM_033669552.1"/>
</dbReference>
<dbReference type="PANTHER" id="PTHR31001:SF77">
    <property type="entry name" value="TRANSCRIPTION FACTOR, PUTATIVE (AFU_ORTHOLOGUE AFUA_3G12940)-RELATED"/>
    <property type="match status" value="1"/>
</dbReference>